<comment type="caution">
    <text evidence="2">The sequence shown here is derived from an EMBL/GenBank/DDBJ whole genome shotgun (WGS) entry which is preliminary data.</text>
</comment>
<accession>A0ABV7F5M0</accession>
<keyword evidence="3" id="KW-1185">Reference proteome</keyword>
<protein>
    <recommendedName>
        <fullName evidence="4">Conjugal transfer protein TraB</fullName>
    </recommendedName>
</protein>
<keyword evidence="1" id="KW-0812">Transmembrane</keyword>
<feature type="transmembrane region" description="Helical" evidence="1">
    <location>
        <begin position="7"/>
        <end position="27"/>
    </location>
</feature>
<evidence type="ECO:0000256" key="1">
    <source>
        <dbReference type="SAM" id="Phobius"/>
    </source>
</evidence>
<dbReference type="RefSeq" id="WP_390332576.1">
    <property type="nucleotide sequence ID" value="NZ_JBHRTP010000071.1"/>
</dbReference>
<feature type="transmembrane region" description="Helical" evidence="1">
    <location>
        <begin position="113"/>
        <end position="136"/>
    </location>
</feature>
<sequence length="398" mass="43469">MKSILHSVIRPQFTCLILGGIVGFISWGEHRNPALALIVPFVWILLENPTKASAWILGYFFVALRGAQSASAVFFGESSESFALGIGLWAAMSISVAAPWILGAYFCRRRSELSGLVAVGAIAIAILPPLGIVGGASPVLSLGWITPGGGWTALWAYLGLILLFPLIPLKKWLLPALIGLCVPFLRHTPEDHSIYADIKAISTRWGRVSTVDNVVDRIGLISERSKQEARSGIKAVIYPESILGDWTDSYNKPWKWEIASVAKSQGIQIAIGANRQIGKDLWDNTLTLQNAASTTVIGARQTIPVSMYQPWHNAGYTSDWSRSTNIRIAGHDAMVLFCYEEHLPGIILSGIWRKRPEVIVAVSNSWWGKGGVAPVVQERHSESLAKLFGIPLLRAENT</sequence>
<evidence type="ECO:0008006" key="4">
    <source>
        <dbReference type="Google" id="ProtNLM"/>
    </source>
</evidence>
<feature type="transmembrane region" description="Helical" evidence="1">
    <location>
        <begin position="82"/>
        <end position="106"/>
    </location>
</feature>
<feature type="transmembrane region" description="Helical" evidence="1">
    <location>
        <begin position="148"/>
        <end position="167"/>
    </location>
</feature>
<dbReference type="EMBL" id="JBHRTP010000071">
    <property type="protein sequence ID" value="MFC3110225.1"/>
    <property type="molecule type" value="Genomic_DNA"/>
</dbReference>
<dbReference type="InterPro" id="IPR036526">
    <property type="entry name" value="C-N_Hydrolase_sf"/>
</dbReference>
<evidence type="ECO:0000313" key="2">
    <source>
        <dbReference type="EMBL" id="MFC3110225.1"/>
    </source>
</evidence>
<name>A0ABV7F5M0_9BURK</name>
<gene>
    <name evidence="2" type="ORF">ACFOFO_20050</name>
</gene>
<dbReference type="Proteomes" id="UP001595530">
    <property type="component" value="Unassembled WGS sequence"/>
</dbReference>
<evidence type="ECO:0000313" key="3">
    <source>
        <dbReference type="Proteomes" id="UP001595530"/>
    </source>
</evidence>
<organism evidence="2 3">
    <name type="scientific">Undibacterium arcticum</name>
    <dbReference type="NCBI Taxonomy" id="1762892"/>
    <lineage>
        <taxon>Bacteria</taxon>
        <taxon>Pseudomonadati</taxon>
        <taxon>Pseudomonadota</taxon>
        <taxon>Betaproteobacteria</taxon>
        <taxon>Burkholderiales</taxon>
        <taxon>Oxalobacteraceae</taxon>
        <taxon>Undibacterium</taxon>
    </lineage>
</organism>
<keyword evidence="1" id="KW-0472">Membrane</keyword>
<keyword evidence="1" id="KW-1133">Transmembrane helix</keyword>
<proteinExistence type="predicted"/>
<dbReference type="Gene3D" id="3.60.110.10">
    <property type="entry name" value="Carbon-nitrogen hydrolase"/>
    <property type="match status" value="1"/>
</dbReference>
<reference evidence="3" key="1">
    <citation type="journal article" date="2019" name="Int. J. Syst. Evol. Microbiol.">
        <title>The Global Catalogue of Microorganisms (GCM) 10K type strain sequencing project: providing services to taxonomists for standard genome sequencing and annotation.</title>
        <authorList>
            <consortium name="The Broad Institute Genomics Platform"/>
            <consortium name="The Broad Institute Genome Sequencing Center for Infectious Disease"/>
            <person name="Wu L."/>
            <person name="Ma J."/>
        </authorList>
    </citation>
    <scope>NUCLEOTIDE SEQUENCE [LARGE SCALE GENOMIC DNA]</scope>
    <source>
        <strain evidence="3">KCTC 42986</strain>
    </source>
</reference>